<organism evidence="1 2">
    <name type="scientific">Larkinella humicola</name>
    <dbReference type="NCBI Taxonomy" id="2607654"/>
    <lineage>
        <taxon>Bacteria</taxon>
        <taxon>Pseudomonadati</taxon>
        <taxon>Bacteroidota</taxon>
        <taxon>Cytophagia</taxon>
        <taxon>Cytophagales</taxon>
        <taxon>Spirosomataceae</taxon>
        <taxon>Larkinella</taxon>
    </lineage>
</organism>
<dbReference type="Proteomes" id="UP000326344">
    <property type="component" value="Unassembled WGS sequence"/>
</dbReference>
<protein>
    <submittedName>
        <fullName evidence="1">Uncharacterized protein</fullName>
    </submittedName>
</protein>
<dbReference type="EMBL" id="VTWS01000008">
    <property type="protein sequence ID" value="KAA9347225.1"/>
    <property type="molecule type" value="Genomic_DNA"/>
</dbReference>
<dbReference type="AlphaFoldDB" id="A0A5N1J7R1"/>
<proteinExistence type="predicted"/>
<comment type="caution">
    <text evidence="1">The sequence shown here is derived from an EMBL/GenBank/DDBJ whole genome shotgun (WGS) entry which is preliminary data.</text>
</comment>
<evidence type="ECO:0000313" key="1">
    <source>
        <dbReference type="EMBL" id="KAA9347225.1"/>
    </source>
</evidence>
<sequence length="109" mass="12930">MSCVMVASSNQSVLEKVVHAFGYRSTEDFVRIEIRNLLQQKIAYYQSRIDVYEQKYGMNFSEFRRRVVDQSDPVLSKFGIIEKEDDDNDWDDSIDFVTDYTDYLQQIHP</sequence>
<evidence type="ECO:0000313" key="2">
    <source>
        <dbReference type="Proteomes" id="UP000326344"/>
    </source>
</evidence>
<name>A0A5N1J7R1_9BACT</name>
<gene>
    <name evidence="1" type="ORF">F0P93_25570</name>
</gene>
<reference evidence="1 2" key="1">
    <citation type="submission" date="2019-09" db="EMBL/GenBank/DDBJ databases">
        <title>Genome Sequence of Larkinella sp MA1.</title>
        <authorList>
            <person name="Srinivasan S."/>
        </authorList>
    </citation>
    <scope>NUCLEOTIDE SEQUENCE [LARGE SCALE GENOMIC DNA]</scope>
    <source>
        <strain evidence="1 2">MA1</strain>
    </source>
</reference>
<accession>A0A5N1J7R1</accession>
<keyword evidence="2" id="KW-1185">Reference proteome</keyword>